<keyword evidence="3 5" id="KW-0547">Nucleotide-binding</keyword>
<keyword evidence="6" id="KW-0670">Pyruvate</keyword>
<gene>
    <name evidence="6" type="ORF">AWT59_2850</name>
</gene>
<accession>A0A139BPW7</accession>
<keyword evidence="1 5" id="KW-0723">Serine/threonine-protein kinase</keyword>
<dbReference type="GO" id="GO:0016776">
    <property type="term" value="F:phosphotransferase activity, phosphate group as acceptor"/>
    <property type="evidence" value="ECO:0007669"/>
    <property type="project" value="UniProtKB-UniRule"/>
</dbReference>
<evidence type="ECO:0000256" key="5">
    <source>
        <dbReference type="HAMAP-Rule" id="MF_01062"/>
    </source>
</evidence>
<name>A0A139BPW7_9PROT</name>
<dbReference type="GO" id="GO:0004674">
    <property type="term" value="F:protein serine/threonine kinase activity"/>
    <property type="evidence" value="ECO:0007669"/>
    <property type="project" value="UniProtKB-UniRule"/>
</dbReference>
<evidence type="ECO:0000256" key="1">
    <source>
        <dbReference type="ARBA" id="ARBA00022527"/>
    </source>
</evidence>
<dbReference type="NCBIfam" id="NF003742">
    <property type="entry name" value="PRK05339.1"/>
    <property type="match status" value="1"/>
</dbReference>
<evidence type="ECO:0000256" key="3">
    <source>
        <dbReference type="ARBA" id="ARBA00022741"/>
    </source>
</evidence>
<keyword evidence="4 5" id="KW-0418">Kinase</keyword>
<feature type="binding site" evidence="5">
    <location>
        <begin position="170"/>
        <end position="177"/>
    </location>
    <ligand>
        <name>ADP</name>
        <dbReference type="ChEBI" id="CHEBI:456216"/>
    </ligand>
</feature>
<dbReference type="Proteomes" id="UP000070578">
    <property type="component" value="Unassembled WGS sequence"/>
</dbReference>
<organism evidence="6 7">
    <name type="scientific">Candidatus Gallionella acididurans</name>
    <dbReference type="NCBI Taxonomy" id="1796491"/>
    <lineage>
        <taxon>Bacteria</taxon>
        <taxon>Pseudomonadati</taxon>
        <taxon>Pseudomonadota</taxon>
        <taxon>Betaproteobacteria</taxon>
        <taxon>Nitrosomonadales</taxon>
        <taxon>Gallionellaceae</taxon>
        <taxon>Gallionella</taxon>
    </lineage>
</organism>
<dbReference type="InterPro" id="IPR026530">
    <property type="entry name" value="PSRP"/>
</dbReference>
<dbReference type="AlphaFoldDB" id="A0A139BPW7"/>
<sequence>MDKPTKKSALHEQPDRIKPSGRTIFFVSDGTGITAETLGKGLLSQFEGINFRQMRFPFVDSPEKAVDCLSRMREVRERDGIRPLVIMTMMNTQISAMLRQGDALFLDLFEVFIAPLEKELGVRSAHTVGRSHGQAGREYTNRIAAMSFAIAHDDGVSDADLKNADVILVGVSRCGKTPTSMYLAMQFGLRAANYPLIPEDFERDRLPDTLLPFRDKLFGLTIAPEKLHLIRQERRPSSNYAAIDTCRREVSAAEGMMRREGIKWFDVTSRSIEEIAVQIIQAINNKA</sequence>
<comment type="function">
    <text evidence="5">Bifunctional serine/threonine kinase and phosphorylase involved in the regulation of the phosphoenolpyruvate synthase (PEPS) by catalyzing its phosphorylation/dephosphorylation.</text>
</comment>
<evidence type="ECO:0000313" key="6">
    <source>
        <dbReference type="EMBL" id="KXS31030.1"/>
    </source>
</evidence>
<evidence type="ECO:0000256" key="2">
    <source>
        <dbReference type="ARBA" id="ARBA00022679"/>
    </source>
</evidence>
<dbReference type="EMBL" id="LSLI01000106">
    <property type="protein sequence ID" value="KXS31030.1"/>
    <property type="molecule type" value="Genomic_DNA"/>
</dbReference>
<dbReference type="EC" id="2.7.11.33" evidence="5"/>
<dbReference type="PATRIC" id="fig|1796491.3.peg.3120"/>
<protein>
    <recommendedName>
        <fullName evidence="5">Putative phosphoenolpyruvate synthase regulatory protein</fullName>
        <shortName evidence="5">PEP synthase regulatory protein</shortName>
        <shortName evidence="5">PSRP</shortName>
        <ecNumber evidence="5">2.7.11.33</ecNumber>
        <ecNumber evidence="5">2.7.4.28</ecNumber>
    </recommendedName>
    <alternativeName>
        <fullName evidence="5">Pyruvate, water dikinase regulatory protein</fullName>
    </alternativeName>
</protein>
<comment type="catalytic activity">
    <reaction evidence="5">
        <text>[pyruvate, water dikinase] + ADP = [pyruvate, water dikinase]-phosphate + AMP + H(+)</text>
        <dbReference type="Rhea" id="RHEA:46020"/>
        <dbReference type="Rhea" id="RHEA-COMP:11425"/>
        <dbReference type="Rhea" id="RHEA-COMP:11426"/>
        <dbReference type="ChEBI" id="CHEBI:15378"/>
        <dbReference type="ChEBI" id="CHEBI:43176"/>
        <dbReference type="ChEBI" id="CHEBI:68546"/>
        <dbReference type="ChEBI" id="CHEBI:456215"/>
        <dbReference type="ChEBI" id="CHEBI:456216"/>
        <dbReference type="EC" id="2.7.11.33"/>
    </reaction>
</comment>
<comment type="caution">
    <text evidence="6">The sequence shown here is derived from an EMBL/GenBank/DDBJ whole genome shotgun (WGS) entry which is preliminary data.</text>
</comment>
<dbReference type="Pfam" id="PF03618">
    <property type="entry name" value="Kinase-PPPase"/>
    <property type="match status" value="1"/>
</dbReference>
<proteinExistence type="inferred from homology"/>
<dbReference type="GO" id="GO:0005524">
    <property type="term" value="F:ATP binding"/>
    <property type="evidence" value="ECO:0007669"/>
    <property type="project" value="InterPro"/>
</dbReference>
<reference evidence="6 7" key="2">
    <citation type="submission" date="2016-03" db="EMBL/GenBank/DDBJ databases">
        <title>New uncultured bacterium of the family Gallionellaceae from acid mine drainage: description and reconstruction of genome based on metagenomic analysis of microbial community.</title>
        <authorList>
            <person name="Kadnikov V."/>
            <person name="Ivasenko D."/>
            <person name="Beletsky A."/>
            <person name="Mardanov A."/>
            <person name="Danilova E."/>
            <person name="Pimenov N."/>
            <person name="Karnachuk O."/>
            <person name="Ravin N."/>
        </authorList>
    </citation>
    <scope>NUCLEOTIDE SEQUENCE [LARGE SCALE GENOMIC DNA]</scope>
    <source>
        <strain evidence="6">ShG14-8</strain>
    </source>
</reference>
<dbReference type="PANTHER" id="PTHR31756:SF3">
    <property type="entry name" value="PYRUVATE, PHOSPHATE DIKINASE REGULATORY PROTEIN 1, CHLOROPLASTIC"/>
    <property type="match status" value="1"/>
</dbReference>
<reference evidence="6 7" key="1">
    <citation type="submission" date="2016-02" db="EMBL/GenBank/DDBJ databases">
        <authorList>
            <person name="Wen L."/>
            <person name="He K."/>
            <person name="Yang H."/>
        </authorList>
    </citation>
    <scope>NUCLEOTIDE SEQUENCE [LARGE SCALE GENOMIC DNA]</scope>
    <source>
        <strain evidence="6">ShG14-8</strain>
    </source>
</reference>
<evidence type="ECO:0000256" key="4">
    <source>
        <dbReference type="ARBA" id="ARBA00022777"/>
    </source>
</evidence>
<dbReference type="InterPro" id="IPR005177">
    <property type="entry name" value="Kinase-pyrophosphorylase"/>
</dbReference>
<dbReference type="PANTHER" id="PTHR31756">
    <property type="entry name" value="PYRUVATE, PHOSPHATE DIKINASE REGULATORY PROTEIN 1, CHLOROPLASTIC"/>
    <property type="match status" value="1"/>
</dbReference>
<dbReference type="GO" id="GO:0043531">
    <property type="term" value="F:ADP binding"/>
    <property type="evidence" value="ECO:0007669"/>
    <property type="project" value="UniProtKB-UniRule"/>
</dbReference>
<comment type="catalytic activity">
    <reaction evidence="5">
        <text>[pyruvate, water dikinase]-phosphate + phosphate + H(+) = [pyruvate, water dikinase] + diphosphate</text>
        <dbReference type="Rhea" id="RHEA:48580"/>
        <dbReference type="Rhea" id="RHEA-COMP:11425"/>
        <dbReference type="Rhea" id="RHEA-COMP:11426"/>
        <dbReference type="ChEBI" id="CHEBI:15378"/>
        <dbReference type="ChEBI" id="CHEBI:33019"/>
        <dbReference type="ChEBI" id="CHEBI:43176"/>
        <dbReference type="ChEBI" id="CHEBI:43474"/>
        <dbReference type="ChEBI" id="CHEBI:68546"/>
        <dbReference type="EC" id="2.7.4.28"/>
    </reaction>
</comment>
<dbReference type="HAMAP" id="MF_01062">
    <property type="entry name" value="PSRP"/>
    <property type="match status" value="1"/>
</dbReference>
<dbReference type="EC" id="2.7.4.28" evidence="5"/>
<keyword evidence="2 5" id="KW-0808">Transferase</keyword>
<evidence type="ECO:0000313" key="7">
    <source>
        <dbReference type="Proteomes" id="UP000070578"/>
    </source>
</evidence>
<comment type="similarity">
    <text evidence="5">Belongs to the pyruvate, phosphate/water dikinase regulatory protein family. PSRP subfamily.</text>
</comment>